<evidence type="ECO:0000256" key="1">
    <source>
        <dbReference type="ARBA" id="ARBA00022723"/>
    </source>
</evidence>
<feature type="compositionally biased region" description="Basic and acidic residues" evidence="4">
    <location>
        <begin position="377"/>
        <end position="387"/>
    </location>
</feature>
<dbReference type="CDD" id="cd15489">
    <property type="entry name" value="PHD_SF"/>
    <property type="match status" value="1"/>
</dbReference>
<comment type="caution">
    <text evidence="6">The sequence shown here is derived from an EMBL/GenBank/DDBJ whole genome shotgun (WGS) entry which is preliminary data.</text>
</comment>
<evidence type="ECO:0000256" key="2">
    <source>
        <dbReference type="ARBA" id="ARBA00022771"/>
    </source>
</evidence>
<dbReference type="Pfam" id="PF00628">
    <property type="entry name" value="PHD"/>
    <property type="match status" value="1"/>
</dbReference>
<dbReference type="InterPro" id="IPR001965">
    <property type="entry name" value="Znf_PHD"/>
</dbReference>
<sequence>MPRHSSRSTVQPPPQPQPALPDNLLTLRRQWKWAAFSQFFFTFAQLFPSNDITLLDIENDLVYSTAVVIPRIMQRLLYTLSYDRKVTVDNWQTALRKQYFKRDPDANPIGSQPPQQPSLHLEDSRQPSVRAESQGQEDENGAMGEAAPDLADGSQDAPDQSRRTSPGTSMPPNIDANAEEPPKDWLELPMLTKLGSLHLLTEWQFHNPTRLRTLMKSDDENAEWRAEPIGYDAKRNAYWLIGDDRLWIQRAIPKPNLKRKRSEVKPRAKAKAKQPSKRARVDPAPTTRQSRPTRSTTDASPSGRGAGRAAKAQANEKLNAQAKELAELTKQAAKQHPSRNLKPTRQSSRTSTAPSLSATATTRRSFGTRVSARLRGSSHDEWQKVPDEWLVENGASQKKALKTGLESDVESISDLTELSDDDDKEDLPEHATVAHHHSPSPEMTKPTEEPEEPLVPADFVEWETISVTLEEWEHVADRFTQATHYAEKALYKTLAEFLVPVITEKLKEIERNRRLEEALVHRKRSSRIAIRQSEKEEALLTARKRAEEDEKQSRAKRLEARLQKEEADRVKRETAREQRRKDREAREAKQEQESLNSEEPLAANTPELAPPPETSSGQQRKRSRMNGSHSTGRASPKDSWELDCEICHRKGQNLDDGYPMLCCGSCSKWQHIACHDAANYRAGRPPRNWEVEEFQCERCRMNPGMSKQAMPQQAHRPIPSSANVHPSLQHSVYARSPVNGHNNHGPIQLQPAPGMVYQPPVLSLSPQVPYSSHGPISFAHYQPQQRDFVAAPVHQPYAGAQVQSYQGNLLDPRVYVAPHYNTQLQQPQWNAAAQQLNQRPIPLNGSIGLSNGTPMAYSDNASQGRAPMDSQSTPRWPATSLSQPPNPPITNNARN</sequence>
<dbReference type="InterPro" id="IPR028938">
    <property type="entry name" value="Rsf1-like"/>
</dbReference>
<dbReference type="PANTHER" id="PTHR14296">
    <property type="entry name" value="REMODELING AND SPACING FACTOR 1"/>
    <property type="match status" value="1"/>
</dbReference>
<dbReference type="InterPro" id="IPR019786">
    <property type="entry name" value="Zinc_finger_PHD-type_CS"/>
</dbReference>
<evidence type="ECO:0000256" key="4">
    <source>
        <dbReference type="SAM" id="MobiDB-lite"/>
    </source>
</evidence>
<dbReference type="Gene3D" id="3.30.40.10">
    <property type="entry name" value="Zinc/RING finger domain, C3HC4 (zinc finger)"/>
    <property type="match status" value="1"/>
</dbReference>
<dbReference type="InterPro" id="IPR019787">
    <property type="entry name" value="Znf_PHD-finger"/>
</dbReference>
<protein>
    <recommendedName>
        <fullName evidence="5">Zinc finger PHD-type domain-containing protein</fullName>
    </recommendedName>
</protein>
<feature type="region of interest" description="Disordered" evidence="4">
    <location>
        <begin position="257"/>
        <end position="454"/>
    </location>
</feature>
<dbReference type="Proteomes" id="UP001556367">
    <property type="component" value="Unassembled WGS sequence"/>
</dbReference>
<dbReference type="EMBL" id="JASNQZ010000007">
    <property type="protein sequence ID" value="KAL0954712.1"/>
    <property type="molecule type" value="Genomic_DNA"/>
</dbReference>
<dbReference type="PANTHER" id="PTHR14296:SF3">
    <property type="entry name" value="DIKAR, ISOFORM F"/>
    <property type="match status" value="1"/>
</dbReference>
<feature type="compositionally biased region" description="Basic and acidic residues" evidence="4">
    <location>
        <begin position="543"/>
        <end position="592"/>
    </location>
</feature>
<dbReference type="InterPro" id="IPR011011">
    <property type="entry name" value="Znf_FYVE_PHD"/>
</dbReference>
<feature type="compositionally biased region" description="Basic residues" evidence="4">
    <location>
        <begin position="257"/>
        <end position="278"/>
    </location>
</feature>
<feature type="compositionally biased region" description="Acidic residues" evidence="4">
    <location>
        <begin position="407"/>
        <end position="426"/>
    </location>
</feature>
<feature type="compositionally biased region" description="Low complexity" evidence="4">
    <location>
        <begin position="347"/>
        <end position="365"/>
    </location>
</feature>
<gene>
    <name evidence="6" type="ORF">HGRIS_003666</name>
</gene>
<feature type="compositionally biased region" description="Low complexity" evidence="4">
    <location>
        <begin position="285"/>
        <end position="313"/>
    </location>
</feature>
<feature type="region of interest" description="Disordered" evidence="4">
    <location>
        <begin position="543"/>
        <end position="639"/>
    </location>
</feature>
<feature type="compositionally biased region" description="Polar residues" evidence="4">
    <location>
        <begin position="847"/>
        <end position="895"/>
    </location>
</feature>
<reference evidence="7" key="1">
    <citation type="submission" date="2024-06" db="EMBL/GenBank/DDBJ databases">
        <title>Multi-omics analyses provide insights into the biosynthesis of the anticancer antibiotic pleurotin in Hohenbuehelia grisea.</title>
        <authorList>
            <person name="Weaver J.A."/>
            <person name="Alberti F."/>
        </authorList>
    </citation>
    <scope>NUCLEOTIDE SEQUENCE [LARGE SCALE GENOMIC DNA]</scope>
    <source>
        <strain evidence="7">T-177</strain>
    </source>
</reference>
<organism evidence="6 7">
    <name type="scientific">Hohenbuehelia grisea</name>
    <dbReference type="NCBI Taxonomy" id="104357"/>
    <lineage>
        <taxon>Eukaryota</taxon>
        <taxon>Fungi</taxon>
        <taxon>Dikarya</taxon>
        <taxon>Basidiomycota</taxon>
        <taxon>Agaricomycotina</taxon>
        <taxon>Agaricomycetes</taxon>
        <taxon>Agaricomycetidae</taxon>
        <taxon>Agaricales</taxon>
        <taxon>Pleurotineae</taxon>
        <taxon>Pleurotaceae</taxon>
        <taxon>Hohenbuehelia</taxon>
    </lineage>
</organism>
<evidence type="ECO:0000313" key="7">
    <source>
        <dbReference type="Proteomes" id="UP001556367"/>
    </source>
</evidence>
<evidence type="ECO:0000256" key="3">
    <source>
        <dbReference type="ARBA" id="ARBA00022833"/>
    </source>
</evidence>
<dbReference type="PROSITE" id="PS01359">
    <property type="entry name" value="ZF_PHD_1"/>
    <property type="match status" value="1"/>
</dbReference>
<accession>A0ABR3JGQ8</accession>
<keyword evidence="3" id="KW-0862">Zinc</keyword>
<keyword evidence="2" id="KW-0863">Zinc-finger</keyword>
<feature type="region of interest" description="Disordered" evidence="4">
    <location>
        <begin position="102"/>
        <end position="180"/>
    </location>
</feature>
<feature type="region of interest" description="Disordered" evidence="4">
    <location>
        <begin position="842"/>
        <end position="895"/>
    </location>
</feature>
<dbReference type="InterPro" id="IPR013083">
    <property type="entry name" value="Znf_RING/FYVE/PHD"/>
</dbReference>
<evidence type="ECO:0000313" key="6">
    <source>
        <dbReference type="EMBL" id="KAL0954712.1"/>
    </source>
</evidence>
<keyword evidence="7" id="KW-1185">Reference proteome</keyword>
<keyword evidence="1" id="KW-0479">Metal-binding</keyword>
<name>A0ABR3JGQ8_9AGAR</name>
<dbReference type="SMART" id="SM00249">
    <property type="entry name" value="PHD"/>
    <property type="match status" value="1"/>
</dbReference>
<feature type="domain" description="Zinc finger PHD-type" evidence="5">
    <location>
        <begin position="643"/>
        <end position="700"/>
    </location>
</feature>
<proteinExistence type="predicted"/>
<dbReference type="SUPFAM" id="SSF57903">
    <property type="entry name" value="FYVE/PHD zinc finger"/>
    <property type="match status" value="1"/>
</dbReference>
<evidence type="ECO:0000259" key="5">
    <source>
        <dbReference type="SMART" id="SM00249"/>
    </source>
</evidence>